<dbReference type="InterPro" id="IPR008503">
    <property type="entry name" value="Asp_endopeptidase"/>
</dbReference>
<keyword evidence="2" id="KW-0732">Signal</keyword>
<reference evidence="4 5" key="1">
    <citation type="submission" date="2019-11" db="EMBL/GenBank/DDBJ databases">
        <title>Pseudodesulfovibrio alkaliphilus, sp. nov., an alkaliphilic sulfate-reducing bacteria from mud volcano of Taman peninsula, Russia.</title>
        <authorList>
            <person name="Frolova A."/>
            <person name="Merkel A.Y."/>
            <person name="Slobodkin A.I."/>
        </authorList>
    </citation>
    <scope>NUCLEOTIDE SEQUENCE [LARGE SCALE GENOMIC DNA]</scope>
    <source>
        <strain evidence="4 5">F-1</strain>
    </source>
</reference>
<dbReference type="PANTHER" id="PTHR38037">
    <property type="entry name" value="ZN_PROTEASE DOMAIN-CONTAINING PROTEIN"/>
    <property type="match status" value="1"/>
</dbReference>
<evidence type="ECO:0000259" key="3">
    <source>
        <dbReference type="Pfam" id="PF05618"/>
    </source>
</evidence>
<organism evidence="4 5">
    <name type="scientific">Pseudodesulfovibrio alkaliphilus</name>
    <dbReference type="NCBI Taxonomy" id="2661613"/>
    <lineage>
        <taxon>Bacteria</taxon>
        <taxon>Pseudomonadati</taxon>
        <taxon>Thermodesulfobacteriota</taxon>
        <taxon>Desulfovibrionia</taxon>
        <taxon>Desulfovibrionales</taxon>
        <taxon>Desulfovibrionaceae</taxon>
    </lineage>
</organism>
<dbReference type="PANTHER" id="PTHR38037:SF2">
    <property type="entry name" value="ATP-DEPENDENT ZINC PROTEASE DOMAIN-CONTAINING PROTEIN-RELATED"/>
    <property type="match status" value="1"/>
</dbReference>
<feature type="chain" id="PRO_5029717253" description="Retropepsin-like aspartic endopeptidase domain-containing protein" evidence="2">
    <location>
        <begin position="21"/>
        <end position="237"/>
    </location>
</feature>
<evidence type="ECO:0000256" key="1">
    <source>
        <dbReference type="SAM" id="MobiDB-lite"/>
    </source>
</evidence>
<dbReference type="RefSeq" id="WP_155933068.1">
    <property type="nucleotide sequence ID" value="NZ_WODC01000003.1"/>
</dbReference>
<sequence>MRYAKFGLIAFLLTALALTAACAPKRIGDIDPDQSQQPASESDDTQLRDETSDDPGAASVQSPIEQAKPPTPQKHPRPEPATTPAKPPAKPKINDMIVLGQMEYVSFESIGIKLPARIDTGATTSSLHADTIQPYERDGKKWVRFSLKSPVSGDIIEVERPLHRTVLIKGHHGESQRRYVVKLPVKLDSIECVTPFSLTDRSGYEFPVLIGRSLLHGRAVVDVTQEYTTSPLSEKHE</sequence>
<feature type="signal peptide" evidence="2">
    <location>
        <begin position="1"/>
        <end position="20"/>
    </location>
</feature>
<dbReference type="PROSITE" id="PS51257">
    <property type="entry name" value="PROKAR_LIPOPROTEIN"/>
    <property type="match status" value="1"/>
</dbReference>
<keyword evidence="5" id="KW-1185">Reference proteome</keyword>
<dbReference type="InterPro" id="IPR021109">
    <property type="entry name" value="Peptidase_aspartic_dom_sf"/>
</dbReference>
<proteinExistence type="predicted"/>
<evidence type="ECO:0000313" key="5">
    <source>
        <dbReference type="Proteomes" id="UP000461162"/>
    </source>
</evidence>
<evidence type="ECO:0000313" key="4">
    <source>
        <dbReference type="EMBL" id="MUM77181.1"/>
    </source>
</evidence>
<dbReference type="AlphaFoldDB" id="A0A7K1KML6"/>
<feature type="region of interest" description="Disordered" evidence="1">
    <location>
        <begin position="27"/>
        <end position="92"/>
    </location>
</feature>
<dbReference type="Gene3D" id="2.40.70.10">
    <property type="entry name" value="Acid Proteases"/>
    <property type="match status" value="1"/>
</dbReference>
<evidence type="ECO:0000256" key="2">
    <source>
        <dbReference type="SAM" id="SignalP"/>
    </source>
</evidence>
<gene>
    <name evidence="4" type="ORF">GKC30_06000</name>
</gene>
<name>A0A7K1KML6_9BACT</name>
<dbReference type="EMBL" id="WODC01000003">
    <property type="protein sequence ID" value="MUM77181.1"/>
    <property type="molecule type" value="Genomic_DNA"/>
</dbReference>
<feature type="compositionally biased region" description="Pro residues" evidence="1">
    <location>
        <begin position="69"/>
        <end position="90"/>
    </location>
</feature>
<protein>
    <recommendedName>
        <fullName evidence="3">Retropepsin-like aspartic endopeptidase domain-containing protein</fullName>
    </recommendedName>
</protein>
<dbReference type="Pfam" id="PF05618">
    <property type="entry name" value="Zn_protease"/>
    <property type="match status" value="1"/>
</dbReference>
<comment type="caution">
    <text evidence="4">The sequence shown here is derived from an EMBL/GenBank/DDBJ whole genome shotgun (WGS) entry which is preliminary data.</text>
</comment>
<feature type="domain" description="Retropepsin-like aspartic endopeptidase" evidence="3">
    <location>
        <begin position="98"/>
        <end position="229"/>
    </location>
</feature>
<accession>A0A7K1KML6</accession>
<dbReference type="SUPFAM" id="SSF50630">
    <property type="entry name" value="Acid proteases"/>
    <property type="match status" value="1"/>
</dbReference>
<dbReference type="Proteomes" id="UP000461162">
    <property type="component" value="Unassembled WGS sequence"/>
</dbReference>